<evidence type="ECO:0000313" key="14">
    <source>
        <dbReference type="EMBL" id="AGS06774.1"/>
    </source>
</evidence>
<name>S5R3K2_9PROT</name>
<dbReference type="GO" id="GO:0006099">
    <property type="term" value="P:tricarboxylic acid cycle"/>
    <property type="evidence" value="ECO:0007669"/>
    <property type="project" value="InterPro"/>
</dbReference>
<evidence type="ECO:0000256" key="1">
    <source>
        <dbReference type="ARBA" id="ARBA00001971"/>
    </source>
</evidence>
<keyword evidence="8" id="KW-0479">Metal-binding</keyword>
<dbReference type="GO" id="GO:0046872">
    <property type="term" value="F:metal ion binding"/>
    <property type="evidence" value="ECO:0007669"/>
    <property type="project" value="UniProtKB-KW"/>
</dbReference>
<dbReference type="AlphaFoldDB" id="S5R3K2"/>
<dbReference type="Gene3D" id="1.20.1300.10">
    <property type="entry name" value="Fumarate reductase/succinate dehydrogenase, transmembrane subunit"/>
    <property type="match status" value="1"/>
</dbReference>
<evidence type="ECO:0000256" key="12">
    <source>
        <dbReference type="ARBA" id="ARBA00025912"/>
    </source>
</evidence>
<dbReference type="GO" id="GO:0009055">
    <property type="term" value="F:electron transfer activity"/>
    <property type="evidence" value="ECO:0007669"/>
    <property type="project" value="InterPro"/>
</dbReference>
<evidence type="ECO:0000256" key="4">
    <source>
        <dbReference type="ARBA" id="ARBA00007244"/>
    </source>
</evidence>
<evidence type="ECO:0000256" key="8">
    <source>
        <dbReference type="ARBA" id="ARBA00022723"/>
    </source>
</evidence>
<keyword evidence="9 13" id="KW-1133">Transmembrane helix</keyword>
<dbReference type="InterPro" id="IPR014314">
    <property type="entry name" value="Succ_DH_cytb556"/>
</dbReference>
<comment type="cofactor">
    <cofactor evidence="1">
        <name>heme</name>
        <dbReference type="ChEBI" id="CHEBI:30413"/>
    </cofactor>
</comment>
<dbReference type="CDD" id="cd03499">
    <property type="entry name" value="SQR_TypeC_SdhC"/>
    <property type="match status" value="1"/>
</dbReference>
<keyword evidence="10" id="KW-0408">Iron</keyword>
<reference evidence="14 15" key="1">
    <citation type="journal article" date="2013" name="Curr. Biol.">
        <title>Defensive bacteriome symbiont with a drastically reduced genome.</title>
        <authorList>
            <person name="Nakabachi A."/>
            <person name="Ueoka R."/>
            <person name="Oshima K."/>
            <person name="Teta R."/>
            <person name="Mangoni A."/>
            <person name="Gurgui M."/>
            <person name="Oldham N.J."/>
            <person name="van Echten-Deckert G."/>
            <person name="Okamura K."/>
            <person name="Yamamoto K."/>
            <person name="Inoue H."/>
            <person name="Ohkuma M."/>
            <person name="Hongoh Y."/>
            <person name="Miyagishima S.Y."/>
            <person name="Hattori M."/>
            <person name="Piel J."/>
            <person name="Fukatsu T."/>
        </authorList>
    </citation>
    <scope>NUCLEOTIDE SEQUENCE [LARGE SCALE GENOMIC DNA]</scope>
    <source>
        <strain evidence="14 15">DC</strain>
    </source>
</reference>
<evidence type="ECO:0000256" key="11">
    <source>
        <dbReference type="ARBA" id="ARBA00023136"/>
    </source>
</evidence>
<keyword evidence="7 13" id="KW-0812">Transmembrane</keyword>
<dbReference type="Proteomes" id="UP000015216">
    <property type="component" value="Chromosome"/>
</dbReference>
<comment type="subcellular location">
    <subcellularLocation>
        <location evidence="3">Membrane</location>
    </subcellularLocation>
</comment>
<evidence type="ECO:0000313" key="15">
    <source>
        <dbReference type="Proteomes" id="UP000015216"/>
    </source>
</evidence>
<gene>
    <name evidence="14" type="primary">sdhC</name>
    <name evidence="14" type="ORF">SSDC_00400</name>
</gene>
<dbReference type="EMBL" id="CP003468">
    <property type="protein sequence ID" value="AGS06774.1"/>
    <property type="molecule type" value="Genomic_DNA"/>
</dbReference>
<dbReference type="Pfam" id="PF01127">
    <property type="entry name" value="Sdh_cyt"/>
    <property type="match status" value="1"/>
</dbReference>
<evidence type="ECO:0000256" key="6">
    <source>
        <dbReference type="ARBA" id="ARBA00022617"/>
    </source>
</evidence>
<keyword evidence="6" id="KW-0349">Heme</keyword>
<dbReference type="NCBIfam" id="TIGR02970">
    <property type="entry name" value="succ_dehyd_cytB"/>
    <property type="match status" value="1"/>
</dbReference>
<feature type="transmembrane region" description="Helical" evidence="13">
    <location>
        <begin position="48"/>
        <end position="68"/>
    </location>
</feature>
<evidence type="ECO:0000256" key="3">
    <source>
        <dbReference type="ARBA" id="ARBA00004370"/>
    </source>
</evidence>
<keyword evidence="15" id="KW-1185">Reference proteome</keyword>
<dbReference type="HOGENOM" id="CLU_094691_2_0_4"/>
<dbReference type="GO" id="GO:0016020">
    <property type="term" value="C:membrane"/>
    <property type="evidence" value="ECO:0007669"/>
    <property type="project" value="UniProtKB-SubCell"/>
</dbReference>
<dbReference type="eggNOG" id="COG2009">
    <property type="taxonomic scope" value="Bacteria"/>
</dbReference>
<proteinExistence type="inferred from homology"/>
<evidence type="ECO:0000256" key="2">
    <source>
        <dbReference type="ARBA" id="ARBA00004050"/>
    </source>
</evidence>
<evidence type="ECO:0000256" key="5">
    <source>
        <dbReference type="ARBA" id="ARBA00020076"/>
    </source>
</evidence>
<evidence type="ECO:0000256" key="10">
    <source>
        <dbReference type="ARBA" id="ARBA00023004"/>
    </source>
</evidence>
<comment type="similarity">
    <text evidence="4">Belongs to the cytochrome b560 family.</text>
</comment>
<feature type="transmembrane region" description="Helical" evidence="13">
    <location>
        <begin position="129"/>
        <end position="148"/>
    </location>
</feature>
<keyword evidence="11 13" id="KW-0472">Membrane</keyword>
<dbReference type="InterPro" id="IPR000701">
    <property type="entry name" value="SuccDH_FuR_B_TM-su"/>
</dbReference>
<comment type="function">
    <text evidence="2">Membrane-anchoring subunit of succinate dehydrogenase (SDH).</text>
</comment>
<dbReference type="STRING" id="669502.SSDC_00400"/>
<feature type="transmembrane region" description="Helical" evidence="13">
    <location>
        <begin position="88"/>
        <end position="109"/>
    </location>
</feature>
<accession>S5R3K2</accession>
<dbReference type="PATRIC" id="fig|669502.6.peg.78"/>
<organism evidence="14 15">
    <name type="scientific">Candidatus Profftella armatura</name>
    <dbReference type="NCBI Taxonomy" id="669502"/>
    <lineage>
        <taxon>Bacteria</taxon>
        <taxon>Pseudomonadati</taxon>
        <taxon>Pseudomonadota</taxon>
        <taxon>Betaproteobacteria</taxon>
        <taxon>Candidatus Profftella</taxon>
    </lineage>
</organism>
<dbReference type="InterPro" id="IPR034804">
    <property type="entry name" value="SQR/QFR_C/D"/>
</dbReference>
<evidence type="ECO:0000256" key="9">
    <source>
        <dbReference type="ARBA" id="ARBA00022989"/>
    </source>
</evidence>
<evidence type="ECO:0000256" key="13">
    <source>
        <dbReference type="SAM" id="Phobius"/>
    </source>
</evidence>
<dbReference type="KEGG" id="ssdc:SSDC_00400"/>
<evidence type="ECO:0000256" key="7">
    <source>
        <dbReference type="ARBA" id="ARBA00022692"/>
    </source>
</evidence>
<dbReference type="SUPFAM" id="SSF81343">
    <property type="entry name" value="Fumarate reductase respiratory complex transmembrane subunits"/>
    <property type="match status" value="1"/>
</dbReference>
<protein>
    <recommendedName>
        <fullName evidence="5">Succinate dehydrogenase cytochrome b556 subunit</fullName>
    </recommendedName>
</protein>
<sequence length="151" mass="17783">MKSVKNKHFRRILTMNKINKLKDQKKYKNINIFQIINYRLPPSGVVSIMHRISGSLIFFLLPFILYLLDQSLSSKNSYEIFRKFTSNFFIKILILSLIWLYLNHFFSGIRHLIMDLNIGLDKNISNKSAIFILIINLSLILIITLKFFGVI</sequence>
<comment type="subunit">
    <text evidence="12">Part of an enzyme complex containing four subunits: a flavoprotein, an iron-sulfur protein, plus two membrane-anchoring proteins, SdhC and SdhD. The complex can form homotrimers.</text>
</comment>